<comment type="pathway">
    <text evidence="2 9">Protein modification; eIF5A hypusination.</text>
</comment>
<keyword evidence="7 9" id="KW-0503">Monooxygenase</keyword>
<dbReference type="SMART" id="SM00567">
    <property type="entry name" value="EZ_HEAT"/>
    <property type="match status" value="6"/>
</dbReference>
<evidence type="ECO:0000256" key="3">
    <source>
        <dbReference type="ARBA" id="ARBA00022723"/>
    </source>
</evidence>
<evidence type="ECO:0000256" key="6">
    <source>
        <dbReference type="ARBA" id="ARBA00023004"/>
    </source>
</evidence>
<keyword evidence="6 9" id="KW-0408">Iron</keyword>
<evidence type="ECO:0000313" key="10">
    <source>
        <dbReference type="EMBL" id="KAL3085149.1"/>
    </source>
</evidence>
<keyword evidence="4" id="KW-0677">Repeat</keyword>
<proteinExistence type="inferred from homology"/>
<dbReference type="InterPro" id="IPR016024">
    <property type="entry name" value="ARM-type_fold"/>
</dbReference>
<feature type="binding site" evidence="9">
    <location>
        <position position="65"/>
    </location>
    <ligand>
        <name>Fe cation</name>
        <dbReference type="ChEBI" id="CHEBI:24875"/>
        <label>1</label>
    </ligand>
</feature>
<comment type="similarity">
    <text evidence="9">Belongs to the deoxyhypusine hydroxylase family.</text>
</comment>
<keyword evidence="11" id="KW-1185">Reference proteome</keyword>
<name>A0ABD2IZ36_HETSC</name>
<evidence type="ECO:0000256" key="2">
    <source>
        <dbReference type="ARBA" id="ARBA00005041"/>
    </source>
</evidence>
<keyword evidence="3 9" id="KW-0479">Metal-binding</keyword>
<dbReference type="Gene3D" id="1.25.10.10">
    <property type="entry name" value="Leucine-rich Repeat Variant"/>
    <property type="match status" value="2"/>
</dbReference>
<sequence>MALFVKNQNLVPVKRVDEAGHILNDPSKSLSDRFRALFLLRSVKSDRAVHWICKCFSDPSALLKHELAYCLGQMQNPAAIQKLIFVLQDTEQEPMVRHEAAEALGAIGDPSDEYGLSKLFEQYSGDAVREVAETCLLALRRTQWVKEKGKDDTESRSIYDSIDPAPAADGGKGAAEVEQLGRMLVDHNMALWDRYRAMFALRNLNNDRATKALADGLLCDDSSALFRHEVAYVLGQIQSPVAIPALSARLQMHGENGMVRHECAEALGSIATDECQRLLRQFVGDEERVVRESCEVALDIAELNRTDE</sequence>
<feature type="binding site" evidence="9">
    <location>
        <position position="261"/>
    </location>
    <ligand>
        <name>Fe cation</name>
        <dbReference type="ChEBI" id="CHEBI:24875"/>
        <label>2</label>
    </ligand>
</feature>
<dbReference type="PANTHER" id="PTHR12697:SF5">
    <property type="entry name" value="DEOXYHYPUSINE HYDROXYLASE"/>
    <property type="match status" value="1"/>
</dbReference>
<comment type="caution">
    <text evidence="10">The sequence shown here is derived from an EMBL/GenBank/DDBJ whole genome shotgun (WGS) entry which is preliminary data.</text>
</comment>
<keyword evidence="5 9" id="KW-0560">Oxidoreductase</keyword>
<comment type="catalytic activity">
    <reaction evidence="1 9">
        <text>[eIF5A protein]-deoxyhypusine + AH2 + O2 = [eIF5A protein]-hypusine + A + H2O</text>
        <dbReference type="Rhea" id="RHEA:14101"/>
        <dbReference type="Rhea" id="RHEA-COMP:10144"/>
        <dbReference type="Rhea" id="RHEA-COMP:12592"/>
        <dbReference type="ChEBI" id="CHEBI:13193"/>
        <dbReference type="ChEBI" id="CHEBI:15377"/>
        <dbReference type="ChEBI" id="CHEBI:15379"/>
        <dbReference type="ChEBI" id="CHEBI:17499"/>
        <dbReference type="ChEBI" id="CHEBI:82657"/>
        <dbReference type="ChEBI" id="CHEBI:91175"/>
        <dbReference type="EC" id="1.14.99.29"/>
    </reaction>
</comment>
<organism evidence="10 11">
    <name type="scientific">Heterodera schachtii</name>
    <name type="common">Sugarbeet cyst nematode worm</name>
    <name type="synonym">Tylenchus schachtii</name>
    <dbReference type="NCBI Taxonomy" id="97005"/>
    <lineage>
        <taxon>Eukaryota</taxon>
        <taxon>Metazoa</taxon>
        <taxon>Ecdysozoa</taxon>
        <taxon>Nematoda</taxon>
        <taxon>Chromadorea</taxon>
        <taxon>Rhabditida</taxon>
        <taxon>Tylenchina</taxon>
        <taxon>Tylenchomorpha</taxon>
        <taxon>Tylenchoidea</taxon>
        <taxon>Heteroderidae</taxon>
        <taxon>Heteroderinae</taxon>
        <taxon>Heterodera</taxon>
    </lineage>
</organism>
<dbReference type="Pfam" id="PF03130">
    <property type="entry name" value="HEAT_PBS"/>
    <property type="match status" value="1"/>
</dbReference>
<reference evidence="10 11" key="1">
    <citation type="submission" date="2024-10" db="EMBL/GenBank/DDBJ databases">
        <authorList>
            <person name="Kim D."/>
        </authorList>
    </citation>
    <scope>NUCLEOTIDE SEQUENCE [LARGE SCALE GENOMIC DNA]</scope>
    <source>
        <strain evidence="10">Taebaek</strain>
    </source>
</reference>
<dbReference type="InterPro" id="IPR011989">
    <property type="entry name" value="ARM-like"/>
</dbReference>
<feature type="binding site" evidence="9">
    <location>
        <position position="66"/>
    </location>
    <ligand>
        <name>Fe cation</name>
        <dbReference type="ChEBI" id="CHEBI:24875"/>
        <label>1</label>
    </ligand>
</feature>
<feature type="binding site" evidence="9">
    <location>
        <position position="262"/>
    </location>
    <ligand>
        <name>Fe cation</name>
        <dbReference type="ChEBI" id="CHEBI:24875"/>
        <label>2</label>
    </ligand>
</feature>
<feature type="binding site" evidence="9">
    <location>
        <position position="228"/>
    </location>
    <ligand>
        <name>Fe cation</name>
        <dbReference type="ChEBI" id="CHEBI:24875"/>
        <label>2</label>
    </ligand>
</feature>
<dbReference type="EMBL" id="JBICCN010000232">
    <property type="protein sequence ID" value="KAL3085149.1"/>
    <property type="molecule type" value="Genomic_DNA"/>
</dbReference>
<comment type="cofactor">
    <cofactor evidence="9">
        <name>Fe(2+)</name>
        <dbReference type="ChEBI" id="CHEBI:29033"/>
    </cofactor>
    <text evidence="9">Binds 2 Fe(2+) ions per subunit.</text>
</comment>
<evidence type="ECO:0000256" key="9">
    <source>
        <dbReference type="HAMAP-Rule" id="MF_03101"/>
    </source>
</evidence>
<dbReference type="Pfam" id="PF13646">
    <property type="entry name" value="HEAT_2"/>
    <property type="match status" value="2"/>
</dbReference>
<protein>
    <recommendedName>
        <fullName evidence="9">Deoxyhypusine hydroxylase</fullName>
        <shortName evidence="9">DOHH</shortName>
        <ecNumber evidence="9">1.14.99.29</ecNumber>
    </recommendedName>
    <alternativeName>
        <fullName evidence="9">Deoxyhypusine dioxygenase</fullName>
    </alternativeName>
    <alternativeName>
        <fullName evidence="9">Deoxyhypusine monooxygenase</fullName>
    </alternativeName>
</protein>
<dbReference type="FunFam" id="1.25.10.10:FF:000099">
    <property type="entry name" value="Deoxyhypusine hydroxylase"/>
    <property type="match status" value="1"/>
</dbReference>
<keyword evidence="8 9" id="KW-0386">Hypusine biosynthesis</keyword>
<dbReference type="GO" id="GO:0046872">
    <property type="term" value="F:metal ion binding"/>
    <property type="evidence" value="ECO:0007669"/>
    <property type="project" value="UniProtKB-KW"/>
</dbReference>
<dbReference type="Proteomes" id="UP001620645">
    <property type="component" value="Unassembled WGS sequence"/>
</dbReference>
<evidence type="ECO:0000313" key="11">
    <source>
        <dbReference type="Proteomes" id="UP001620645"/>
    </source>
</evidence>
<dbReference type="InterPro" id="IPR027517">
    <property type="entry name" value="Deoxyhypusine_hydroxylase"/>
</dbReference>
<dbReference type="HAMAP" id="MF_03101">
    <property type="entry name" value="Deoxyhypusine_hydroxylase"/>
    <property type="match status" value="1"/>
</dbReference>
<evidence type="ECO:0000256" key="8">
    <source>
        <dbReference type="ARBA" id="ARBA00023256"/>
    </source>
</evidence>
<evidence type="ECO:0000256" key="5">
    <source>
        <dbReference type="ARBA" id="ARBA00023002"/>
    </source>
</evidence>
<feature type="binding site" evidence="9">
    <location>
        <position position="99"/>
    </location>
    <ligand>
        <name>Fe cation</name>
        <dbReference type="ChEBI" id="CHEBI:24875"/>
        <label>1</label>
    </ligand>
</feature>
<dbReference type="EC" id="1.14.99.29" evidence="9"/>
<feature type="binding site" evidence="9">
    <location>
        <position position="229"/>
    </location>
    <ligand>
        <name>Fe cation</name>
        <dbReference type="ChEBI" id="CHEBI:24875"/>
        <label>2</label>
    </ligand>
</feature>
<dbReference type="GO" id="GO:0019135">
    <property type="term" value="F:deoxyhypusine monooxygenase activity"/>
    <property type="evidence" value="ECO:0007669"/>
    <property type="project" value="UniProtKB-UniRule"/>
</dbReference>
<evidence type="ECO:0000256" key="7">
    <source>
        <dbReference type="ARBA" id="ARBA00023033"/>
    </source>
</evidence>
<accession>A0ABD2IZ36</accession>
<evidence type="ECO:0000256" key="4">
    <source>
        <dbReference type="ARBA" id="ARBA00022737"/>
    </source>
</evidence>
<evidence type="ECO:0000256" key="1">
    <source>
        <dbReference type="ARBA" id="ARBA00000068"/>
    </source>
</evidence>
<feature type="binding site" evidence="9">
    <location>
        <position position="98"/>
    </location>
    <ligand>
        <name>Fe cation</name>
        <dbReference type="ChEBI" id="CHEBI:24875"/>
        <label>1</label>
    </ligand>
</feature>
<gene>
    <name evidence="10" type="ORF">niasHS_010218</name>
</gene>
<dbReference type="AlphaFoldDB" id="A0ABD2IZ36"/>
<dbReference type="SUPFAM" id="SSF48371">
    <property type="entry name" value="ARM repeat"/>
    <property type="match status" value="1"/>
</dbReference>
<dbReference type="PANTHER" id="PTHR12697">
    <property type="entry name" value="PBS LYASE HEAT-LIKE PROTEIN"/>
    <property type="match status" value="1"/>
</dbReference>
<comment type="function">
    <text evidence="9">Catalyzes the hydroxylation of the N(6)-(4-aminobutyl)-L-lysine intermediate to form hypusine, an essential post-translational modification only found in mature eIF-5A factor.</text>
</comment>
<dbReference type="InterPro" id="IPR004155">
    <property type="entry name" value="PBS_lyase_HEAT"/>
</dbReference>